<name>A0A7J6AYG4_AMEME</name>
<accession>A0A7J6AYG4</accession>
<feature type="region of interest" description="Disordered" evidence="1">
    <location>
        <begin position="1"/>
        <end position="25"/>
    </location>
</feature>
<dbReference type="EMBL" id="JAAGNN010000006">
    <property type="protein sequence ID" value="KAF4087740.1"/>
    <property type="molecule type" value="Genomic_DNA"/>
</dbReference>
<reference evidence="2 3" key="1">
    <citation type="submission" date="2020-02" db="EMBL/GenBank/DDBJ databases">
        <title>A chromosome-scale genome assembly of the black bullhead catfish (Ameiurus melas).</title>
        <authorList>
            <person name="Wen M."/>
            <person name="Zham M."/>
            <person name="Cabau C."/>
            <person name="Klopp C."/>
            <person name="Donnadieu C."/>
            <person name="Roques C."/>
            <person name="Bouchez O."/>
            <person name="Lampietro C."/>
            <person name="Jouanno E."/>
            <person name="Herpin A."/>
            <person name="Louis A."/>
            <person name="Berthelot C."/>
            <person name="Parey E."/>
            <person name="Roest-Crollius H."/>
            <person name="Braasch I."/>
            <person name="Postlethwait J."/>
            <person name="Robinson-Rechavi M."/>
            <person name="Echchiki A."/>
            <person name="Begum T."/>
            <person name="Montfort J."/>
            <person name="Schartl M."/>
            <person name="Bobe J."/>
            <person name="Guiguen Y."/>
        </authorList>
    </citation>
    <scope>NUCLEOTIDE SEQUENCE [LARGE SCALE GENOMIC DNA]</scope>
    <source>
        <strain evidence="2">M_S1</strain>
        <tissue evidence="2">Blood</tissue>
    </source>
</reference>
<evidence type="ECO:0000256" key="1">
    <source>
        <dbReference type="SAM" id="MobiDB-lite"/>
    </source>
</evidence>
<dbReference type="Proteomes" id="UP000593565">
    <property type="component" value="Unassembled WGS sequence"/>
</dbReference>
<gene>
    <name evidence="2" type="ORF">AMELA_G00074130</name>
</gene>
<organism evidence="2 3">
    <name type="scientific">Ameiurus melas</name>
    <name type="common">Black bullhead</name>
    <name type="synonym">Silurus melas</name>
    <dbReference type="NCBI Taxonomy" id="219545"/>
    <lineage>
        <taxon>Eukaryota</taxon>
        <taxon>Metazoa</taxon>
        <taxon>Chordata</taxon>
        <taxon>Craniata</taxon>
        <taxon>Vertebrata</taxon>
        <taxon>Euteleostomi</taxon>
        <taxon>Actinopterygii</taxon>
        <taxon>Neopterygii</taxon>
        <taxon>Teleostei</taxon>
        <taxon>Ostariophysi</taxon>
        <taxon>Siluriformes</taxon>
        <taxon>Ictaluridae</taxon>
        <taxon>Ameiurus</taxon>
    </lineage>
</organism>
<dbReference type="AlphaFoldDB" id="A0A7J6AYG4"/>
<keyword evidence="3" id="KW-1185">Reference proteome</keyword>
<sequence length="105" mass="11812">MKGQSNNFRERFKTGGGLPGRPETDDLGDLLTVLINTQQPLESILDDDHLDSSDGAPVQSSFRRQNSFMYHSHTSELGWPETVCRSGGNMVTIHEKLDMELHVRK</sequence>
<comment type="caution">
    <text evidence="2">The sequence shown here is derived from an EMBL/GenBank/DDBJ whole genome shotgun (WGS) entry which is preliminary data.</text>
</comment>
<evidence type="ECO:0000313" key="3">
    <source>
        <dbReference type="Proteomes" id="UP000593565"/>
    </source>
</evidence>
<proteinExistence type="predicted"/>
<protein>
    <submittedName>
        <fullName evidence="2">Uncharacterized protein</fullName>
    </submittedName>
</protein>
<evidence type="ECO:0000313" key="2">
    <source>
        <dbReference type="EMBL" id="KAF4087740.1"/>
    </source>
</evidence>